<evidence type="ECO:0000313" key="2">
    <source>
        <dbReference type="Proteomes" id="UP001148629"/>
    </source>
</evidence>
<protein>
    <submittedName>
        <fullName evidence="1">Uncharacterized protein</fullName>
    </submittedName>
</protein>
<name>A0ACC1RX56_9HYPO</name>
<accession>A0ACC1RX56</accession>
<comment type="caution">
    <text evidence="1">The sequence shown here is derived from an EMBL/GenBank/DDBJ whole genome shotgun (WGS) entry which is preliminary data.</text>
</comment>
<dbReference type="EMBL" id="JANRMS010001542">
    <property type="protein sequence ID" value="KAJ3527541.1"/>
    <property type="molecule type" value="Genomic_DNA"/>
</dbReference>
<reference evidence="1" key="1">
    <citation type="submission" date="2022-08" db="EMBL/GenBank/DDBJ databases">
        <title>Genome Sequence of Fusarium decemcellulare.</title>
        <authorList>
            <person name="Buettner E."/>
        </authorList>
    </citation>
    <scope>NUCLEOTIDE SEQUENCE</scope>
    <source>
        <strain evidence="1">Babe19</strain>
    </source>
</reference>
<proteinExistence type="predicted"/>
<organism evidence="1 2">
    <name type="scientific">Fusarium decemcellulare</name>
    <dbReference type="NCBI Taxonomy" id="57161"/>
    <lineage>
        <taxon>Eukaryota</taxon>
        <taxon>Fungi</taxon>
        <taxon>Dikarya</taxon>
        <taxon>Ascomycota</taxon>
        <taxon>Pezizomycotina</taxon>
        <taxon>Sordariomycetes</taxon>
        <taxon>Hypocreomycetidae</taxon>
        <taxon>Hypocreales</taxon>
        <taxon>Nectriaceae</taxon>
        <taxon>Fusarium</taxon>
        <taxon>Fusarium decemcellulare species complex</taxon>
    </lineage>
</organism>
<sequence length="1047" mass="118448">MWIVNWFYDVLSSLGLLNKHAKLLFLGLDNAGKTTLLHMLKDNADLEELSELTGYAQNDRVAILQPTLHPTSEELAIGNVRFTTFDLGGHQQARRIWRDYFPEVNGVVFLVDAKDHERFPEAKAELDALLSMEELSKVPFVILGNKIDHPDAVSEDEMRHQLGLYQTTGKGKVQLEGIRPIEMFMCSVVMRQGYGDGIRWLSQYVGTKVAQAGRGLLMSFSSRCRSTGYLAQQTSDSSHSPFFPWQYLALLWSSRQQWVRGYSIQLIRHVAIVLLSAPSRSSLRLSARILRPLPSPGCRHGIRPCARPGSLREGAPAPDPLQSPTDEAGARSPRSPSSFSVTKRPSQAEGGLVDDVAAVAAAAGAASGDLPVTGTPSQGPPSQGTFITAQNDWAPVNPRIYRHRRGSKRHKRKRRNGKGPVEGLLGTRTKDETREGYLYQVSKWPLLFFVFAWLTGLAIAYLSTRLYIWVYEHFFTWRGQRERLRRNLRNTSHYKDWVTAAKELDIYLGRQTWKEENDFAYYDSKTVRKVWEQMRKTRLRAEEQEAKGESSDGGKAVDDLKTLIEACVKNNFVGVENSKLYSQTYFGTKNLVQNFVDEEEKCIRFLASTKQLEMEQKRVLFKHVYANYGRTALCLSGGAAFAYYHIGVVRALLDEDLLPDVITGTSGGALSAALVATRTNEELKQLLVPALSERINACREPFTVWLPRWWKTGARFDSVDWAQRCGWWTRGSMTFREAYERTGRILNVTCVPADPHSPTILCNYLTSPDCVIWSAVLASAAVPGILNPVVLMMKTRDGTLEPYSFGHKWKDGSLRTDIPIKALNTHFNVNFTIVSQVNPHINLFFFSSRGSVGHPVTHRKGRGWRGGYLMSAFEHYLKLDMNKWLKFIRHAELLPRPLGQDWSQLWLQEFSGTITIWPKSVISDFWHILSDPDPNRLARMLHEGKQSAFPKLKFIANRLKVERLIEQGRRDSRPWVRRGSIQTILSEEDLRSILVEEMGTGATTEEETDVEEFNGLGLGMTALDEDTFYEEPQEKSDSSQGGSEAEE</sequence>
<keyword evidence="2" id="KW-1185">Reference proteome</keyword>
<evidence type="ECO:0000313" key="1">
    <source>
        <dbReference type="EMBL" id="KAJ3527541.1"/>
    </source>
</evidence>
<dbReference type="Proteomes" id="UP001148629">
    <property type="component" value="Unassembled WGS sequence"/>
</dbReference>
<gene>
    <name evidence="1" type="ORF">NM208_g10647</name>
</gene>